<evidence type="ECO:0000313" key="3">
    <source>
        <dbReference type="EMBL" id="KAL0169251.1"/>
    </source>
</evidence>
<dbReference type="InterPro" id="IPR036396">
    <property type="entry name" value="Cyt_P450_sf"/>
</dbReference>
<protein>
    <submittedName>
        <fullName evidence="3">Uncharacterized protein</fullName>
    </submittedName>
</protein>
<proteinExistence type="predicted"/>
<keyword evidence="1" id="KW-0479">Metal-binding</keyword>
<dbReference type="SUPFAM" id="SSF48264">
    <property type="entry name" value="Cytochrome P450"/>
    <property type="match status" value="1"/>
</dbReference>
<dbReference type="GO" id="GO:0046872">
    <property type="term" value="F:metal ion binding"/>
    <property type="evidence" value="ECO:0007669"/>
    <property type="project" value="UniProtKB-KW"/>
</dbReference>
<organism evidence="3 4">
    <name type="scientific">Cirrhinus mrigala</name>
    <name type="common">Mrigala</name>
    <dbReference type="NCBI Taxonomy" id="683832"/>
    <lineage>
        <taxon>Eukaryota</taxon>
        <taxon>Metazoa</taxon>
        <taxon>Chordata</taxon>
        <taxon>Craniata</taxon>
        <taxon>Vertebrata</taxon>
        <taxon>Euteleostomi</taxon>
        <taxon>Actinopterygii</taxon>
        <taxon>Neopterygii</taxon>
        <taxon>Teleostei</taxon>
        <taxon>Ostariophysi</taxon>
        <taxon>Cypriniformes</taxon>
        <taxon>Cyprinidae</taxon>
        <taxon>Labeoninae</taxon>
        <taxon>Labeonini</taxon>
        <taxon>Cirrhinus</taxon>
    </lineage>
</organism>
<dbReference type="EMBL" id="JAMKFB020000017">
    <property type="protein sequence ID" value="KAL0169251.1"/>
    <property type="molecule type" value="Genomic_DNA"/>
</dbReference>
<keyword evidence="2" id="KW-0408">Iron</keyword>
<feature type="non-terminal residue" evidence="3">
    <location>
        <position position="144"/>
    </location>
</feature>
<comment type="caution">
    <text evidence="3">The sequence shown here is derived from an EMBL/GenBank/DDBJ whole genome shotgun (WGS) entry which is preliminary data.</text>
</comment>
<sequence>ILAKVFSRGALEAYLTRLQDVVKSEIAKWCAETGSVDVYTAAKSLTFRIAVRVLLGLRLEEQQIASLSKTFEQLMNNLFSLPIDTPISGLRKGIRAREILHSAMEKIIEEKLKKQQTSDYCDAFDYMLSSAKEDDYELTMQELK</sequence>
<dbReference type="PANTHER" id="PTHR24286">
    <property type="entry name" value="CYTOCHROME P450 26"/>
    <property type="match status" value="1"/>
</dbReference>
<feature type="non-terminal residue" evidence="3">
    <location>
        <position position="1"/>
    </location>
</feature>
<dbReference type="PANTHER" id="PTHR24286:SF100">
    <property type="entry name" value="CYTOCHROME P450 26C1"/>
    <property type="match status" value="1"/>
</dbReference>
<accession>A0ABD0P7L3</accession>
<evidence type="ECO:0000256" key="2">
    <source>
        <dbReference type="ARBA" id="ARBA00023004"/>
    </source>
</evidence>
<name>A0ABD0P7L3_CIRMR</name>
<dbReference type="Gene3D" id="1.10.630.10">
    <property type="entry name" value="Cytochrome P450"/>
    <property type="match status" value="1"/>
</dbReference>
<reference evidence="3 4" key="1">
    <citation type="submission" date="2024-05" db="EMBL/GenBank/DDBJ databases">
        <title>Genome sequencing and assembly of Indian major carp, Cirrhinus mrigala (Hamilton, 1822).</title>
        <authorList>
            <person name="Mohindra V."/>
            <person name="Chowdhury L.M."/>
            <person name="Lal K."/>
            <person name="Jena J.K."/>
        </authorList>
    </citation>
    <scope>NUCLEOTIDE SEQUENCE [LARGE SCALE GENOMIC DNA]</scope>
    <source>
        <strain evidence="3">CM1030</strain>
        <tissue evidence="3">Blood</tissue>
    </source>
</reference>
<evidence type="ECO:0000256" key="1">
    <source>
        <dbReference type="ARBA" id="ARBA00022723"/>
    </source>
</evidence>
<dbReference type="AlphaFoldDB" id="A0ABD0P7L3"/>
<gene>
    <name evidence="3" type="ORF">M9458_033847</name>
</gene>
<keyword evidence="4" id="KW-1185">Reference proteome</keyword>
<evidence type="ECO:0000313" key="4">
    <source>
        <dbReference type="Proteomes" id="UP001529510"/>
    </source>
</evidence>
<dbReference type="Proteomes" id="UP001529510">
    <property type="component" value="Unassembled WGS sequence"/>
</dbReference>